<evidence type="ECO:0000313" key="1">
    <source>
        <dbReference type="EMBL" id="KAI3747137.1"/>
    </source>
</evidence>
<reference evidence="2" key="1">
    <citation type="journal article" date="2022" name="Mol. Ecol. Resour.">
        <title>The genomes of chicory, endive, great burdock and yacon provide insights into Asteraceae palaeo-polyploidization history and plant inulin production.</title>
        <authorList>
            <person name="Fan W."/>
            <person name="Wang S."/>
            <person name="Wang H."/>
            <person name="Wang A."/>
            <person name="Jiang F."/>
            <person name="Liu H."/>
            <person name="Zhao H."/>
            <person name="Xu D."/>
            <person name="Zhang Y."/>
        </authorList>
    </citation>
    <scope>NUCLEOTIDE SEQUENCE [LARGE SCALE GENOMIC DNA]</scope>
    <source>
        <strain evidence="2">cv. Niubang</strain>
    </source>
</reference>
<dbReference type="Proteomes" id="UP001055879">
    <property type="component" value="Linkage Group LG03"/>
</dbReference>
<keyword evidence="2" id="KW-1185">Reference proteome</keyword>
<evidence type="ECO:0000313" key="2">
    <source>
        <dbReference type="Proteomes" id="UP001055879"/>
    </source>
</evidence>
<sequence length="114" mass="12779">MTGNSFDFDLTVVNIDHGCRTKTLFLASGIGQITEAAAKYQGQPAATKPQSLWSKPSTLGHHDQTRSCRICNAKDVTQISPVYYDPDLVDALEVRSRRNLYCNSDEVYHNVIFR</sequence>
<organism evidence="1 2">
    <name type="scientific">Arctium lappa</name>
    <name type="common">Greater burdock</name>
    <name type="synonym">Lappa major</name>
    <dbReference type="NCBI Taxonomy" id="4217"/>
    <lineage>
        <taxon>Eukaryota</taxon>
        <taxon>Viridiplantae</taxon>
        <taxon>Streptophyta</taxon>
        <taxon>Embryophyta</taxon>
        <taxon>Tracheophyta</taxon>
        <taxon>Spermatophyta</taxon>
        <taxon>Magnoliopsida</taxon>
        <taxon>eudicotyledons</taxon>
        <taxon>Gunneridae</taxon>
        <taxon>Pentapetalae</taxon>
        <taxon>asterids</taxon>
        <taxon>campanulids</taxon>
        <taxon>Asterales</taxon>
        <taxon>Asteraceae</taxon>
        <taxon>Carduoideae</taxon>
        <taxon>Cardueae</taxon>
        <taxon>Arctiinae</taxon>
        <taxon>Arctium</taxon>
    </lineage>
</organism>
<name>A0ACB9DKS8_ARCLA</name>
<accession>A0ACB9DKS8</accession>
<gene>
    <name evidence="1" type="ORF">L6452_09584</name>
</gene>
<comment type="caution">
    <text evidence="1">The sequence shown here is derived from an EMBL/GenBank/DDBJ whole genome shotgun (WGS) entry which is preliminary data.</text>
</comment>
<reference evidence="1 2" key="2">
    <citation type="journal article" date="2022" name="Mol. Ecol. Resour.">
        <title>The genomes of chicory, endive, great burdock and yacon provide insights into Asteraceae paleo-polyploidization history and plant inulin production.</title>
        <authorList>
            <person name="Fan W."/>
            <person name="Wang S."/>
            <person name="Wang H."/>
            <person name="Wang A."/>
            <person name="Jiang F."/>
            <person name="Liu H."/>
            <person name="Zhao H."/>
            <person name="Xu D."/>
            <person name="Zhang Y."/>
        </authorList>
    </citation>
    <scope>NUCLEOTIDE SEQUENCE [LARGE SCALE GENOMIC DNA]</scope>
    <source>
        <strain evidence="2">cv. Niubang</strain>
    </source>
</reference>
<proteinExistence type="predicted"/>
<protein>
    <submittedName>
        <fullName evidence="1">Uncharacterized protein</fullName>
    </submittedName>
</protein>
<dbReference type="EMBL" id="CM042049">
    <property type="protein sequence ID" value="KAI3747137.1"/>
    <property type="molecule type" value="Genomic_DNA"/>
</dbReference>